<evidence type="ECO:0000313" key="3">
    <source>
        <dbReference type="Proteomes" id="UP000054047"/>
    </source>
</evidence>
<dbReference type="OrthoDB" id="1884734at2759"/>
<dbReference type="EMBL" id="KN789700">
    <property type="protein sequence ID" value="KIH43041.1"/>
    <property type="molecule type" value="Genomic_DNA"/>
</dbReference>
<dbReference type="GO" id="GO:0005737">
    <property type="term" value="C:cytoplasm"/>
    <property type="evidence" value="ECO:0007669"/>
    <property type="project" value="TreeGrafter"/>
</dbReference>
<organism evidence="2 3">
    <name type="scientific">Ancylostoma duodenale</name>
    <dbReference type="NCBI Taxonomy" id="51022"/>
    <lineage>
        <taxon>Eukaryota</taxon>
        <taxon>Metazoa</taxon>
        <taxon>Ecdysozoa</taxon>
        <taxon>Nematoda</taxon>
        <taxon>Chromadorea</taxon>
        <taxon>Rhabditida</taxon>
        <taxon>Rhabditina</taxon>
        <taxon>Rhabditomorpha</taxon>
        <taxon>Strongyloidea</taxon>
        <taxon>Ancylostomatidae</taxon>
        <taxon>Ancylostomatinae</taxon>
        <taxon>Ancylostoma</taxon>
    </lineage>
</organism>
<protein>
    <recommendedName>
        <fullName evidence="1">Maestro-like HEAT-repeats domain-containing protein</fullName>
    </recommendedName>
</protein>
<name>A0A0C2FDB4_9BILA</name>
<accession>A0A0C2FDB4</accession>
<dbReference type="PANTHER" id="PTHR23120">
    <property type="entry name" value="MAESTRO-RELATED HEAT DOMAIN-CONTAINING"/>
    <property type="match status" value="1"/>
</dbReference>
<evidence type="ECO:0000313" key="2">
    <source>
        <dbReference type="EMBL" id="KIH43041.1"/>
    </source>
</evidence>
<sequence length="160" mass="17639">MLQPYYGKLAEHERSRSVDATVQVLRVYLDKAEDITIGIASDFGPLSSLLARLSPRLVDSLALVRHQSLAAIHYAFRLANAYKGHGTHTDSSLFRIDEFARTYLNNEGRLDANDAKKAVRKMAEVSTFSFILSITIQTSNSGDRSAFASVPDADLSVSFV</sequence>
<proteinExistence type="predicted"/>
<dbReference type="InterPro" id="IPR048465">
    <property type="entry name" value="Maestro-like_HEAT"/>
</dbReference>
<gene>
    <name evidence="2" type="ORF">ANCDUO_26965</name>
</gene>
<keyword evidence="3" id="KW-1185">Reference proteome</keyword>
<dbReference type="PANTHER" id="PTHR23120:SF0">
    <property type="entry name" value="MAESTRO HEAT-LIKE REPEAT FAMILY MEMBER 1"/>
    <property type="match status" value="1"/>
</dbReference>
<evidence type="ECO:0000259" key="1">
    <source>
        <dbReference type="Pfam" id="PF21047"/>
    </source>
</evidence>
<reference evidence="2 3" key="1">
    <citation type="submission" date="2013-12" db="EMBL/GenBank/DDBJ databases">
        <title>Draft genome of the parsitic nematode Ancylostoma duodenale.</title>
        <authorList>
            <person name="Mitreva M."/>
        </authorList>
    </citation>
    <scope>NUCLEOTIDE SEQUENCE [LARGE SCALE GENOMIC DNA]</scope>
    <source>
        <strain evidence="2 3">Zhejiang</strain>
    </source>
</reference>
<dbReference type="Pfam" id="PF21047">
    <property type="entry name" value="HEAT_Maestro"/>
    <property type="match status" value="1"/>
</dbReference>
<dbReference type="InterPro" id="IPR045206">
    <property type="entry name" value="Maestro_heat-like_prot"/>
</dbReference>
<dbReference type="AlphaFoldDB" id="A0A0C2FDB4"/>
<feature type="domain" description="Maestro-like HEAT-repeats" evidence="1">
    <location>
        <begin position="12"/>
        <end position="91"/>
    </location>
</feature>
<dbReference type="Proteomes" id="UP000054047">
    <property type="component" value="Unassembled WGS sequence"/>
</dbReference>